<dbReference type="Pfam" id="PF01872">
    <property type="entry name" value="RibD_C"/>
    <property type="match status" value="1"/>
</dbReference>
<comment type="caution">
    <text evidence="2">The sequence shown here is derived from an EMBL/GenBank/DDBJ whole genome shotgun (WGS) entry which is preliminary data.</text>
</comment>
<dbReference type="EMBL" id="LDRK01000021">
    <property type="protein sequence ID" value="KTR86450.1"/>
    <property type="molecule type" value="Genomic_DNA"/>
</dbReference>
<name>A0A147EPL6_9MICO</name>
<dbReference type="GO" id="GO:0009231">
    <property type="term" value="P:riboflavin biosynthetic process"/>
    <property type="evidence" value="ECO:0007669"/>
    <property type="project" value="InterPro"/>
</dbReference>
<protein>
    <submittedName>
        <fullName evidence="2">Deaminase/reductase</fullName>
    </submittedName>
</protein>
<accession>A0A147EPL6</accession>
<sequence length="227" mass="24356">MSIARVHNLAVSLDGFGSGAHPSRDAPFGHAGTRLMDWFLPTPTFQAQTGARERVPVDPAAEADDRYARRSFEGVGAEIMGAGKFGPPGWQRDPAWRGWWGEEPPFHSPVFVLTGSPRGDLSVGDTTFHFLAAPPREALARAFDAAQGLDVRIGGGPSTVRRFLAEGLVDLLHVVVVPILLGRGSHLWHGLEGWERDYAVAAETTPSGVTHLTFTRAAQESARSSGA</sequence>
<dbReference type="Proteomes" id="UP000070810">
    <property type="component" value="Unassembled WGS sequence"/>
</dbReference>
<reference evidence="2 3" key="1">
    <citation type="journal article" date="2016" name="Front. Microbiol.">
        <title>Genomic Resource of Rice Seed Associated Bacteria.</title>
        <authorList>
            <person name="Midha S."/>
            <person name="Bansal K."/>
            <person name="Sharma S."/>
            <person name="Kumar N."/>
            <person name="Patil P.P."/>
            <person name="Chaudhry V."/>
            <person name="Patil P.B."/>
        </authorList>
    </citation>
    <scope>NUCLEOTIDE SEQUENCE [LARGE SCALE GENOMIC DNA]</scope>
    <source>
        <strain evidence="2 3">NS354</strain>
    </source>
</reference>
<dbReference type="RefSeq" id="WP_058593459.1">
    <property type="nucleotide sequence ID" value="NZ_LDRK01000021.1"/>
</dbReference>
<evidence type="ECO:0000313" key="3">
    <source>
        <dbReference type="Proteomes" id="UP000070810"/>
    </source>
</evidence>
<dbReference type="Gene3D" id="3.40.430.10">
    <property type="entry name" value="Dihydrofolate Reductase, subunit A"/>
    <property type="match status" value="1"/>
</dbReference>
<feature type="domain" description="Bacterial bifunctional deaminase-reductase C-terminal" evidence="1">
    <location>
        <begin position="9"/>
        <end position="187"/>
    </location>
</feature>
<dbReference type="OrthoDB" id="2313602at2"/>
<evidence type="ECO:0000259" key="1">
    <source>
        <dbReference type="Pfam" id="PF01872"/>
    </source>
</evidence>
<gene>
    <name evidence="2" type="ORF">NS354_04785</name>
</gene>
<dbReference type="AlphaFoldDB" id="A0A147EPL6"/>
<dbReference type="InterPro" id="IPR024072">
    <property type="entry name" value="DHFR-like_dom_sf"/>
</dbReference>
<dbReference type="InterPro" id="IPR002734">
    <property type="entry name" value="RibDG_C"/>
</dbReference>
<evidence type="ECO:0000313" key="2">
    <source>
        <dbReference type="EMBL" id="KTR86450.1"/>
    </source>
</evidence>
<dbReference type="PATRIC" id="fig|1079994.3.peg.1044"/>
<dbReference type="GO" id="GO:0008703">
    <property type="term" value="F:5-amino-6-(5-phosphoribosylamino)uracil reductase activity"/>
    <property type="evidence" value="ECO:0007669"/>
    <property type="project" value="InterPro"/>
</dbReference>
<dbReference type="SUPFAM" id="SSF53597">
    <property type="entry name" value="Dihydrofolate reductase-like"/>
    <property type="match status" value="1"/>
</dbReference>
<proteinExistence type="predicted"/>
<keyword evidence="3" id="KW-1185">Reference proteome</keyword>
<organism evidence="2 3">
    <name type="scientific">Leucobacter chromiiresistens</name>
    <dbReference type="NCBI Taxonomy" id="1079994"/>
    <lineage>
        <taxon>Bacteria</taxon>
        <taxon>Bacillati</taxon>
        <taxon>Actinomycetota</taxon>
        <taxon>Actinomycetes</taxon>
        <taxon>Micrococcales</taxon>
        <taxon>Microbacteriaceae</taxon>
        <taxon>Leucobacter</taxon>
    </lineage>
</organism>